<evidence type="ECO:0000313" key="3">
    <source>
        <dbReference type="Proteomes" id="UP000031914"/>
    </source>
</evidence>
<evidence type="ECO:0000256" key="1">
    <source>
        <dbReference type="SAM" id="MobiDB-lite"/>
    </source>
</evidence>
<evidence type="ECO:0000313" key="2">
    <source>
        <dbReference type="EMBL" id="AJJ11831.1"/>
    </source>
</evidence>
<accession>A0ABM5SF02</accession>
<organism evidence="2 3">
    <name type="scientific">Yersinia rohdei</name>
    <dbReference type="NCBI Taxonomy" id="29485"/>
    <lineage>
        <taxon>Bacteria</taxon>
        <taxon>Pseudomonadati</taxon>
        <taxon>Pseudomonadota</taxon>
        <taxon>Gammaproteobacteria</taxon>
        <taxon>Enterobacterales</taxon>
        <taxon>Yersiniaceae</taxon>
        <taxon>Yersinia</taxon>
    </lineage>
</organism>
<dbReference type="EMBL" id="CP009787">
    <property type="protein sequence ID" value="AJJ11831.1"/>
    <property type="molecule type" value="Genomic_DNA"/>
</dbReference>
<name>A0ABM5SF02_YERRO</name>
<reference evidence="2 3" key="1">
    <citation type="journal article" date="2015" name="Genome Announc.">
        <title>Thirty-Two Complete Genome Assemblies of Nine Yersinia Species, Including Y. pestis, Y. pseudotuberculosis, and Y. enterocolitica.</title>
        <authorList>
            <person name="Johnson S.L."/>
            <person name="Daligault H.E."/>
            <person name="Davenport K.W."/>
            <person name="Jaissle J."/>
            <person name="Frey K.G."/>
            <person name="Ladner J.T."/>
            <person name="Broomall S.M."/>
            <person name="Bishop-Lilly K.A."/>
            <person name="Bruce D.C."/>
            <person name="Coyne S.R."/>
            <person name="Gibbons H.S."/>
            <person name="Lo C.C."/>
            <person name="Munk A.C."/>
            <person name="Rosenzweig C.N."/>
            <person name="Koroleva G.I."/>
            <person name="Palacios G.F."/>
            <person name="Redden C.L."/>
            <person name="Xu Y."/>
            <person name="Minogue T.D."/>
            <person name="Chain P.S."/>
        </authorList>
    </citation>
    <scope>NUCLEOTIDE SEQUENCE [LARGE SCALE GENOMIC DNA]</scope>
    <source>
        <strain evidence="2 3">YRA</strain>
    </source>
</reference>
<gene>
    <name evidence="2" type="ORF">CH64_1388</name>
</gene>
<feature type="region of interest" description="Disordered" evidence="1">
    <location>
        <begin position="17"/>
        <end position="36"/>
    </location>
</feature>
<protein>
    <submittedName>
        <fullName evidence="2">Uncharacterized protein</fullName>
    </submittedName>
</protein>
<proteinExistence type="predicted"/>
<dbReference type="Proteomes" id="UP000031914">
    <property type="component" value="Chromosome"/>
</dbReference>
<keyword evidence="3" id="KW-1185">Reference proteome</keyword>
<sequence length="36" mass="3957">MNKQANFAIKKRSVDVMSTERLRQEAGGDSAKGEGF</sequence>